<proteinExistence type="predicted"/>
<sequence length="259" mass="29603">MSFRLLLVSCAAGSGLLAVVAVTGYHVYRTLTPGCHSARSRLSLDESEWLAFDRWFKDIKCGAGAFVEIGARHALAGRQSHFLGSALGWQGILLEPDPSEISSLKRMLPTAHVYRGTVCSRRQMNLTLPLDHRSSVTTSAKAYMPTPLKERDEVSVPCHWLPTLLKNHQMLCVDYLSIDLEEREESIITEMPWRELPVRVVQLRTRLNLDAHEKRRMRSQLVEHMKQHKYRLAANISSNTSGLTNFIFENRRQIHCQRR</sequence>
<evidence type="ECO:0000313" key="2">
    <source>
        <dbReference type="EMBL" id="KAL1526533.1"/>
    </source>
</evidence>
<dbReference type="Proteomes" id="UP001515480">
    <property type="component" value="Unassembled WGS sequence"/>
</dbReference>
<name>A0AB34JWH5_PRYPA</name>
<dbReference type="GO" id="GO:0005789">
    <property type="term" value="C:endoplasmic reticulum membrane"/>
    <property type="evidence" value="ECO:0007669"/>
    <property type="project" value="TreeGrafter"/>
</dbReference>
<dbReference type="EMBL" id="JBGBPQ010000003">
    <property type="protein sequence ID" value="KAL1526533.1"/>
    <property type="molecule type" value="Genomic_DNA"/>
</dbReference>
<dbReference type="GO" id="GO:0006888">
    <property type="term" value="P:endoplasmic reticulum to Golgi vesicle-mediated transport"/>
    <property type="evidence" value="ECO:0007669"/>
    <property type="project" value="TreeGrafter"/>
</dbReference>
<dbReference type="InterPro" id="IPR006342">
    <property type="entry name" value="FkbM_mtfrase"/>
</dbReference>
<comment type="caution">
    <text evidence="2">The sequence shown here is derived from an EMBL/GenBank/DDBJ whole genome shotgun (WGS) entry which is preliminary data.</text>
</comment>
<dbReference type="InterPro" id="IPR053202">
    <property type="entry name" value="EGF_Rcpt_Signaling_Reg"/>
</dbReference>
<dbReference type="GO" id="GO:0031902">
    <property type="term" value="C:late endosome membrane"/>
    <property type="evidence" value="ECO:0007669"/>
    <property type="project" value="TreeGrafter"/>
</dbReference>
<dbReference type="Pfam" id="PF05050">
    <property type="entry name" value="Methyltransf_21"/>
    <property type="match status" value="1"/>
</dbReference>
<keyword evidence="3" id="KW-1185">Reference proteome</keyword>
<reference evidence="2 3" key="1">
    <citation type="journal article" date="2024" name="Science">
        <title>Giant polyketide synthase enzymes in the biosynthesis of giant marine polyether toxins.</title>
        <authorList>
            <person name="Fallon T.R."/>
            <person name="Shende V.V."/>
            <person name="Wierzbicki I.H."/>
            <person name="Pendleton A.L."/>
            <person name="Watervoot N.F."/>
            <person name="Auber R.P."/>
            <person name="Gonzalez D.J."/>
            <person name="Wisecaver J.H."/>
            <person name="Moore B.S."/>
        </authorList>
    </citation>
    <scope>NUCLEOTIDE SEQUENCE [LARGE SCALE GENOMIC DNA]</scope>
    <source>
        <strain evidence="2 3">12B1</strain>
    </source>
</reference>
<accession>A0AB34JWH5</accession>
<feature type="domain" description="Methyltransferase FkbM" evidence="1">
    <location>
        <begin position="69"/>
        <end position="201"/>
    </location>
</feature>
<gene>
    <name evidence="2" type="ORF">AB1Y20_015242</name>
</gene>
<dbReference type="GO" id="GO:0016197">
    <property type="term" value="P:endosomal transport"/>
    <property type="evidence" value="ECO:0007669"/>
    <property type="project" value="TreeGrafter"/>
</dbReference>
<dbReference type="PANTHER" id="PTHR34009">
    <property type="entry name" value="PROTEIN STAR"/>
    <property type="match status" value="1"/>
</dbReference>
<organism evidence="2 3">
    <name type="scientific">Prymnesium parvum</name>
    <name type="common">Toxic golden alga</name>
    <dbReference type="NCBI Taxonomy" id="97485"/>
    <lineage>
        <taxon>Eukaryota</taxon>
        <taxon>Haptista</taxon>
        <taxon>Haptophyta</taxon>
        <taxon>Prymnesiophyceae</taxon>
        <taxon>Prymnesiales</taxon>
        <taxon>Prymnesiaceae</taxon>
        <taxon>Prymnesium</taxon>
    </lineage>
</organism>
<protein>
    <recommendedName>
        <fullName evidence="1">Methyltransferase FkbM domain-containing protein</fullName>
    </recommendedName>
</protein>
<dbReference type="AlphaFoldDB" id="A0AB34JWH5"/>
<dbReference type="PANTHER" id="PTHR34009:SF2">
    <property type="entry name" value="PROTEIN STAR"/>
    <property type="match status" value="1"/>
</dbReference>
<evidence type="ECO:0000259" key="1">
    <source>
        <dbReference type="Pfam" id="PF05050"/>
    </source>
</evidence>
<dbReference type="GO" id="GO:0005886">
    <property type="term" value="C:plasma membrane"/>
    <property type="evidence" value="ECO:0007669"/>
    <property type="project" value="TreeGrafter"/>
</dbReference>
<dbReference type="GO" id="GO:0005794">
    <property type="term" value="C:Golgi apparatus"/>
    <property type="evidence" value="ECO:0007669"/>
    <property type="project" value="TreeGrafter"/>
</dbReference>
<evidence type="ECO:0000313" key="3">
    <source>
        <dbReference type="Proteomes" id="UP001515480"/>
    </source>
</evidence>